<comment type="caution">
    <text evidence="3">The sequence shown here is derived from an EMBL/GenBank/DDBJ whole genome shotgun (WGS) entry which is preliminary data.</text>
</comment>
<evidence type="ECO:0000313" key="4">
    <source>
        <dbReference type="Proteomes" id="UP001583186"/>
    </source>
</evidence>
<dbReference type="InterPro" id="IPR050300">
    <property type="entry name" value="GDXG_lipolytic_enzyme"/>
</dbReference>
<keyword evidence="1" id="KW-0378">Hydrolase</keyword>
<dbReference type="SUPFAM" id="SSF53474">
    <property type="entry name" value="alpha/beta-Hydrolases"/>
    <property type="match status" value="1"/>
</dbReference>
<dbReference type="Proteomes" id="UP001583186">
    <property type="component" value="Unassembled WGS sequence"/>
</dbReference>
<protein>
    <recommendedName>
        <fullName evidence="2">Alpha/beta hydrolase fold-3 domain-containing protein</fullName>
    </recommendedName>
</protein>
<dbReference type="PANTHER" id="PTHR48081">
    <property type="entry name" value="AB HYDROLASE SUPERFAMILY PROTEIN C4A8.06C"/>
    <property type="match status" value="1"/>
</dbReference>
<dbReference type="EMBL" id="JAWCUI010000034">
    <property type="protein sequence ID" value="KAL1894185.1"/>
    <property type="molecule type" value="Genomic_DNA"/>
</dbReference>
<evidence type="ECO:0000259" key="2">
    <source>
        <dbReference type="Pfam" id="PF07859"/>
    </source>
</evidence>
<name>A0ABR3Z1M0_9PEZI</name>
<reference evidence="3 4" key="1">
    <citation type="journal article" date="2024" name="IMA Fungus">
        <title>IMA Genome - F19 : A genome assembly and annotation guide to empower mycologists, including annotated draft genome sequences of Ceratocystis pirilliformis, Diaporthe australafricana, Fusarium ophioides, Paecilomyces lecythidis, and Sporothrix stenoceras.</title>
        <authorList>
            <person name="Aylward J."/>
            <person name="Wilson A.M."/>
            <person name="Visagie C.M."/>
            <person name="Spraker J."/>
            <person name="Barnes I."/>
            <person name="Buitendag C."/>
            <person name="Ceriani C."/>
            <person name="Del Mar Angel L."/>
            <person name="du Plessis D."/>
            <person name="Fuchs T."/>
            <person name="Gasser K."/>
            <person name="Kramer D."/>
            <person name="Li W."/>
            <person name="Munsamy K."/>
            <person name="Piso A."/>
            <person name="Price J.L."/>
            <person name="Sonnekus B."/>
            <person name="Thomas C."/>
            <person name="van der Nest A."/>
            <person name="van Dijk A."/>
            <person name="van Heerden A."/>
            <person name="van Vuuren N."/>
            <person name="Yilmaz N."/>
            <person name="Duong T.A."/>
            <person name="van der Merwe N.A."/>
            <person name="Wingfield M.J."/>
            <person name="Wingfield B.D."/>
        </authorList>
    </citation>
    <scope>NUCLEOTIDE SEQUENCE [LARGE SCALE GENOMIC DNA]</scope>
    <source>
        <strain evidence="3 4">CMW 5346</strain>
    </source>
</reference>
<keyword evidence="4" id="KW-1185">Reference proteome</keyword>
<accession>A0ABR3Z1M0</accession>
<evidence type="ECO:0000313" key="3">
    <source>
        <dbReference type="EMBL" id="KAL1894185.1"/>
    </source>
</evidence>
<feature type="domain" description="Alpha/beta hydrolase fold-3" evidence="2">
    <location>
        <begin position="92"/>
        <end position="301"/>
    </location>
</feature>
<dbReference type="PANTHER" id="PTHR48081:SF8">
    <property type="entry name" value="ALPHA_BETA HYDROLASE FOLD-3 DOMAIN-CONTAINING PROTEIN-RELATED"/>
    <property type="match status" value="1"/>
</dbReference>
<dbReference type="Pfam" id="PF07859">
    <property type="entry name" value="Abhydrolase_3"/>
    <property type="match status" value="1"/>
</dbReference>
<sequence length="330" mass="35714">MTSHTLIPFDKELVGVLQALGTRAPLCRQSLGFLRRIVNGKSTAEAVLIDPEIAHEARTIDSPDGRQLDVAILRRKDFTAGPLSTPPSAAVYFIHGGGMVAGTRFSDISALFGWIKACNIVMVSVEYRLAPEHPYPAALEDCYAGLQWLFASTSELHIDPRRIILAGASAGGGLAAGVALLSRDRGGPRVMAQCLMYPMLDHTTSSASSKQYMTEGLWTGASNIAAWDMYLAGVKEGDHERETLVYAVPGRAADVSGLAQTFIDVGSAEPFRDEDINFAQKLSEQGVPVELHVWPGAWHGFDQLVPTAQVSQDCAQARLAWLKRVLRNAK</sequence>
<organism evidence="3 4">
    <name type="scientific">Sporothrix stenoceras</name>
    <dbReference type="NCBI Taxonomy" id="5173"/>
    <lineage>
        <taxon>Eukaryota</taxon>
        <taxon>Fungi</taxon>
        <taxon>Dikarya</taxon>
        <taxon>Ascomycota</taxon>
        <taxon>Pezizomycotina</taxon>
        <taxon>Sordariomycetes</taxon>
        <taxon>Sordariomycetidae</taxon>
        <taxon>Ophiostomatales</taxon>
        <taxon>Ophiostomataceae</taxon>
        <taxon>Sporothrix</taxon>
    </lineage>
</organism>
<proteinExistence type="predicted"/>
<dbReference type="Gene3D" id="3.40.50.1820">
    <property type="entry name" value="alpha/beta hydrolase"/>
    <property type="match status" value="1"/>
</dbReference>
<dbReference type="InterPro" id="IPR029058">
    <property type="entry name" value="AB_hydrolase_fold"/>
</dbReference>
<evidence type="ECO:0000256" key="1">
    <source>
        <dbReference type="ARBA" id="ARBA00022801"/>
    </source>
</evidence>
<gene>
    <name evidence="3" type="ORF">Sste5346_005971</name>
</gene>
<dbReference type="InterPro" id="IPR013094">
    <property type="entry name" value="AB_hydrolase_3"/>
</dbReference>